<feature type="compositionally biased region" description="Basic and acidic residues" evidence="16">
    <location>
        <begin position="384"/>
        <end position="397"/>
    </location>
</feature>
<dbReference type="InterPro" id="IPR038102">
    <property type="entry name" value="EYA_dom_sf"/>
</dbReference>
<dbReference type="Pfam" id="PF00702">
    <property type="entry name" value="Hydrolase"/>
    <property type="match status" value="1"/>
</dbReference>
<feature type="compositionally biased region" description="Basic and acidic residues" evidence="16">
    <location>
        <begin position="19"/>
        <end position="34"/>
    </location>
</feature>
<evidence type="ECO:0000256" key="13">
    <source>
        <dbReference type="PIRSR" id="PIRSR628472-1"/>
    </source>
</evidence>
<keyword evidence="5 15" id="KW-0378">Hydrolase</keyword>
<proteinExistence type="inferred from homology"/>
<keyword evidence="7 15" id="KW-0904">Protein phosphatase</keyword>
<dbReference type="GO" id="GO:0004725">
    <property type="term" value="F:protein tyrosine phosphatase activity"/>
    <property type="evidence" value="ECO:0007669"/>
    <property type="project" value="UniProtKB-EC"/>
</dbReference>
<dbReference type="AlphaFoldDB" id="A0A8J9Y965"/>
<evidence type="ECO:0000256" key="6">
    <source>
        <dbReference type="ARBA" id="ARBA00022842"/>
    </source>
</evidence>
<sequence>MVTLMPCGYLGGASPRCNLDHEPKAKRSRPDSGTDVRLSSEVNTSPCESESTSDSPPSLLQDATLPALLVSGATTLFQNTTTSTNNGLSLTAVDSLGLANNSEVESCSLANGCSASSSLAGLALPLTSSGGLCSTTSSSAVAWLMNEDSTGGGVKSEVRSPGLCEADVALYGESLPYDQSTLPYQYYNSMQQYGGGGTASSYVSSTLYNQPYAAYPPPHNANNRSSCKATPTYLSYGVGSVGSVPSNFAAQPSPYYPSYNGGLTQSFTNPQQDYSSYATGYADHSVAQYGGYYATPSYSPYVSSPSSSGSAGHTSYHLGGALSVNMVRENDGVPNKRRKTEDQTDSLVDYDDNSDYWPDSDSDDESPSSMLPTLNDTPLSPIKNEVHAASRRCRENSGESTASRSRGRGRRNTSSSPAQHVPEPTTERVFIWDLDETIIIFHTLLTGTYAPKYNKDTQQIMQLGFRMEEMIFSLADTHFFFNDVEDCDQEHIDAVAADDNGQDLSAYNFASDGFHASAAPNTGLCAPGVRGGVDWMRKLAFRYRKIKDTYNNYRNSVGGLLGPAKREQWLQLRAEIEQATDNWLTLACKCLNMINSRENCVNVLVTTTQLVPALAKVLLFGLGGVFPIENIYSATKTGKETCFEKIKQRFGERCTYVVIGDGQDEEAAAKAKNYPFWRISGHSDIAALYNALDMGFL</sequence>
<feature type="region of interest" description="Disordered" evidence="16">
    <location>
        <begin position="332"/>
        <end position="424"/>
    </location>
</feature>
<dbReference type="CDD" id="cd02601">
    <property type="entry name" value="HAD_Eya"/>
    <property type="match status" value="1"/>
</dbReference>
<feature type="active site" description="Nucleophile" evidence="13">
    <location>
        <position position="433"/>
    </location>
</feature>
<dbReference type="NCBIfam" id="TIGR01658">
    <property type="entry name" value="EYA-cons_domain"/>
    <property type="match status" value="1"/>
</dbReference>
<comment type="subcellular location">
    <subcellularLocation>
        <location evidence="1">Nucleus</location>
    </subcellularLocation>
</comment>
<protein>
    <recommendedName>
        <fullName evidence="15">Eyes absent homolog</fullName>
        <ecNumber evidence="15">3.1.3.48</ecNumber>
    </recommendedName>
</protein>
<dbReference type="Gene3D" id="3.40.50.12350">
    <property type="match status" value="1"/>
</dbReference>
<evidence type="ECO:0000256" key="1">
    <source>
        <dbReference type="ARBA" id="ARBA00004123"/>
    </source>
</evidence>
<evidence type="ECO:0000256" key="14">
    <source>
        <dbReference type="PIRSR" id="PIRSR628472-2"/>
    </source>
</evidence>
<gene>
    <name evidence="17" type="ORF">BINO364_LOCUS4469</name>
</gene>
<comment type="cofactor">
    <cofactor evidence="14 15">
        <name>Mg(2+)</name>
        <dbReference type="ChEBI" id="CHEBI:18420"/>
    </cofactor>
    <text evidence="14 15">Binds 1 Mg(2+) ion per subunit.</text>
</comment>
<evidence type="ECO:0000256" key="9">
    <source>
        <dbReference type="ARBA" id="ARBA00023159"/>
    </source>
</evidence>
<keyword evidence="3" id="KW-0217">Developmental protein</keyword>
<evidence type="ECO:0000256" key="3">
    <source>
        <dbReference type="ARBA" id="ARBA00022473"/>
    </source>
</evidence>
<dbReference type="FunFam" id="3.40.50.12350:FF:000001">
    <property type="entry name" value="Eyes absent homolog"/>
    <property type="match status" value="1"/>
</dbReference>
<name>A0A8J9Y965_9NEOP</name>
<dbReference type="SFLD" id="SFLDS00003">
    <property type="entry name" value="Haloacid_Dehalogenase"/>
    <property type="match status" value="1"/>
</dbReference>
<feature type="binding site" evidence="14">
    <location>
        <position position="661"/>
    </location>
    <ligand>
        <name>Mg(2+)</name>
        <dbReference type="ChEBI" id="CHEBI:18420"/>
    </ligand>
</feature>
<evidence type="ECO:0000256" key="12">
    <source>
        <dbReference type="ARBA" id="ARBA00051722"/>
    </source>
</evidence>
<evidence type="ECO:0000256" key="11">
    <source>
        <dbReference type="ARBA" id="ARBA00023242"/>
    </source>
</evidence>
<keyword evidence="10" id="KW-0804">Transcription</keyword>
<dbReference type="SFLD" id="SFLDG01129">
    <property type="entry name" value="C1.5:_HAD__Beta-PGM__Phosphata"/>
    <property type="match status" value="1"/>
</dbReference>
<dbReference type="OrthoDB" id="167668at2759"/>
<evidence type="ECO:0000256" key="16">
    <source>
        <dbReference type="SAM" id="MobiDB-lite"/>
    </source>
</evidence>
<dbReference type="InterPro" id="IPR006545">
    <property type="entry name" value="EYA_dom"/>
</dbReference>
<dbReference type="EC" id="3.1.3.48" evidence="15"/>
<evidence type="ECO:0000256" key="2">
    <source>
        <dbReference type="ARBA" id="ARBA00010501"/>
    </source>
</evidence>
<keyword evidence="6 14" id="KW-0460">Magnesium</keyword>
<dbReference type="InterPro" id="IPR042577">
    <property type="entry name" value="EYA_dom_metazoan"/>
</dbReference>
<comment type="similarity">
    <text evidence="2 15">Belongs to the HAD-like hydrolase superfamily. EYA family.</text>
</comment>
<organism evidence="17 18">
    <name type="scientific">Brenthis ino</name>
    <name type="common">lesser marbled fritillary</name>
    <dbReference type="NCBI Taxonomy" id="405034"/>
    <lineage>
        <taxon>Eukaryota</taxon>
        <taxon>Metazoa</taxon>
        <taxon>Ecdysozoa</taxon>
        <taxon>Arthropoda</taxon>
        <taxon>Hexapoda</taxon>
        <taxon>Insecta</taxon>
        <taxon>Pterygota</taxon>
        <taxon>Neoptera</taxon>
        <taxon>Endopterygota</taxon>
        <taxon>Lepidoptera</taxon>
        <taxon>Glossata</taxon>
        <taxon>Ditrysia</taxon>
        <taxon>Papilionoidea</taxon>
        <taxon>Nymphalidae</taxon>
        <taxon>Heliconiinae</taxon>
        <taxon>Argynnini</taxon>
        <taxon>Brenthis</taxon>
    </lineage>
</organism>
<dbReference type="Proteomes" id="UP000838878">
    <property type="component" value="Chromosome 12"/>
</dbReference>
<evidence type="ECO:0000313" key="18">
    <source>
        <dbReference type="Proteomes" id="UP000838878"/>
    </source>
</evidence>
<keyword evidence="8 15" id="KW-0805">Transcription regulation</keyword>
<dbReference type="GO" id="GO:0045739">
    <property type="term" value="P:positive regulation of DNA repair"/>
    <property type="evidence" value="ECO:0007669"/>
    <property type="project" value="TreeGrafter"/>
</dbReference>
<keyword evidence="11" id="KW-0539">Nucleus</keyword>
<keyword evidence="9" id="KW-0010">Activator</keyword>
<feature type="active site" description="Proton donor" evidence="13">
    <location>
        <position position="435"/>
    </location>
</feature>
<dbReference type="PANTHER" id="PTHR10190:SF16">
    <property type="entry name" value="DEVELOPMENTAL PROTEIN EYES ABSENT"/>
    <property type="match status" value="1"/>
</dbReference>
<reference evidence="17" key="1">
    <citation type="submission" date="2021-12" db="EMBL/GenBank/DDBJ databases">
        <authorList>
            <person name="Martin H S."/>
        </authorList>
    </citation>
    <scope>NUCLEOTIDE SEQUENCE</scope>
</reference>
<feature type="compositionally biased region" description="Polar residues" evidence="16">
    <location>
        <begin position="40"/>
        <end position="58"/>
    </location>
</feature>
<feature type="non-terminal residue" evidence="17">
    <location>
        <position position="697"/>
    </location>
</feature>
<evidence type="ECO:0000256" key="5">
    <source>
        <dbReference type="ARBA" id="ARBA00022801"/>
    </source>
</evidence>
<dbReference type="PANTHER" id="PTHR10190">
    <property type="entry name" value="EYES ABSENT"/>
    <property type="match status" value="1"/>
</dbReference>
<feature type="binding site" evidence="14">
    <location>
        <position position="433"/>
    </location>
    <ligand>
        <name>Mg(2+)</name>
        <dbReference type="ChEBI" id="CHEBI:18420"/>
    </ligand>
</feature>
<evidence type="ECO:0000256" key="7">
    <source>
        <dbReference type="ARBA" id="ARBA00022912"/>
    </source>
</evidence>
<dbReference type="EMBL" id="OV170232">
    <property type="protein sequence ID" value="CAH0717916.1"/>
    <property type="molecule type" value="Genomic_DNA"/>
</dbReference>
<dbReference type="InterPro" id="IPR028472">
    <property type="entry name" value="EYA"/>
</dbReference>
<keyword evidence="4 14" id="KW-0479">Metal-binding</keyword>
<feature type="binding site" evidence="14">
    <location>
        <position position="435"/>
    </location>
    <ligand>
        <name>Mg(2+)</name>
        <dbReference type="ChEBI" id="CHEBI:18420"/>
    </ligand>
</feature>
<accession>A0A8J9Y965</accession>
<feature type="region of interest" description="Disordered" evidence="16">
    <location>
        <begin position="19"/>
        <end position="60"/>
    </location>
</feature>
<dbReference type="GO" id="GO:2001240">
    <property type="term" value="P:negative regulation of extrinsic apoptotic signaling pathway in absence of ligand"/>
    <property type="evidence" value="ECO:0007669"/>
    <property type="project" value="TreeGrafter"/>
</dbReference>
<keyword evidence="18" id="KW-1185">Reference proteome</keyword>
<evidence type="ECO:0000256" key="8">
    <source>
        <dbReference type="ARBA" id="ARBA00023015"/>
    </source>
</evidence>
<evidence type="ECO:0000256" key="15">
    <source>
        <dbReference type="RuleBase" id="RU362036"/>
    </source>
</evidence>
<dbReference type="GO" id="GO:0005634">
    <property type="term" value="C:nucleus"/>
    <property type="evidence" value="ECO:0007669"/>
    <property type="project" value="UniProtKB-SubCell"/>
</dbReference>
<evidence type="ECO:0000256" key="4">
    <source>
        <dbReference type="ARBA" id="ARBA00022723"/>
    </source>
</evidence>
<dbReference type="GO" id="GO:0030154">
    <property type="term" value="P:cell differentiation"/>
    <property type="evidence" value="ECO:0007669"/>
    <property type="project" value="TreeGrafter"/>
</dbReference>
<evidence type="ECO:0000256" key="10">
    <source>
        <dbReference type="ARBA" id="ARBA00023163"/>
    </source>
</evidence>
<feature type="compositionally biased region" description="Acidic residues" evidence="16">
    <location>
        <begin position="348"/>
        <end position="366"/>
    </location>
</feature>
<dbReference type="GO" id="GO:0046872">
    <property type="term" value="F:metal ion binding"/>
    <property type="evidence" value="ECO:0007669"/>
    <property type="project" value="UniProtKB-KW"/>
</dbReference>
<evidence type="ECO:0000313" key="17">
    <source>
        <dbReference type="EMBL" id="CAH0717916.1"/>
    </source>
</evidence>
<comment type="catalytic activity">
    <reaction evidence="12 15">
        <text>O-phospho-L-tyrosyl-[protein] + H2O = L-tyrosyl-[protein] + phosphate</text>
        <dbReference type="Rhea" id="RHEA:10684"/>
        <dbReference type="Rhea" id="RHEA-COMP:10136"/>
        <dbReference type="Rhea" id="RHEA-COMP:20101"/>
        <dbReference type="ChEBI" id="CHEBI:15377"/>
        <dbReference type="ChEBI" id="CHEBI:43474"/>
        <dbReference type="ChEBI" id="CHEBI:46858"/>
        <dbReference type="ChEBI" id="CHEBI:61978"/>
        <dbReference type="EC" id="3.1.3.48"/>
    </reaction>
</comment>